<accession>G0M8I7</accession>
<dbReference type="AlphaFoldDB" id="G0M8I7"/>
<proteinExistence type="predicted"/>
<name>G0M8I7_CAEBE</name>
<dbReference type="EMBL" id="GL379786">
    <property type="protein sequence ID" value="EGT29929.1"/>
    <property type="molecule type" value="Genomic_DNA"/>
</dbReference>
<feature type="compositionally biased region" description="Basic and acidic residues" evidence="1">
    <location>
        <begin position="107"/>
        <end position="119"/>
    </location>
</feature>
<dbReference type="HOGENOM" id="CLU_1422590_0_0_1"/>
<keyword evidence="3" id="KW-1185">Reference proteome</keyword>
<evidence type="ECO:0000313" key="2">
    <source>
        <dbReference type="EMBL" id="EGT29929.1"/>
    </source>
</evidence>
<dbReference type="InParanoid" id="G0M8I7"/>
<gene>
    <name evidence="2" type="ORF">CAEBREN_24498</name>
</gene>
<evidence type="ECO:0000256" key="1">
    <source>
        <dbReference type="SAM" id="MobiDB-lite"/>
    </source>
</evidence>
<protein>
    <submittedName>
        <fullName evidence="2">Uncharacterized protein</fullName>
    </submittedName>
</protein>
<organism evidence="3">
    <name type="scientific">Caenorhabditis brenneri</name>
    <name type="common">Nematode worm</name>
    <dbReference type="NCBI Taxonomy" id="135651"/>
    <lineage>
        <taxon>Eukaryota</taxon>
        <taxon>Metazoa</taxon>
        <taxon>Ecdysozoa</taxon>
        <taxon>Nematoda</taxon>
        <taxon>Chromadorea</taxon>
        <taxon>Rhabditida</taxon>
        <taxon>Rhabditina</taxon>
        <taxon>Rhabditomorpha</taxon>
        <taxon>Rhabditoidea</taxon>
        <taxon>Rhabditidae</taxon>
        <taxon>Peloderinae</taxon>
        <taxon>Caenorhabditis</taxon>
    </lineage>
</organism>
<reference evidence="3" key="1">
    <citation type="submission" date="2011-07" db="EMBL/GenBank/DDBJ databases">
        <authorList>
            <consortium name="Caenorhabditis brenneri Sequencing and Analysis Consortium"/>
            <person name="Wilson R.K."/>
        </authorList>
    </citation>
    <scope>NUCLEOTIDE SEQUENCE [LARGE SCALE GENOMIC DNA]</scope>
    <source>
        <strain evidence="3">PB2801</strain>
    </source>
</reference>
<evidence type="ECO:0000313" key="3">
    <source>
        <dbReference type="Proteomes" id="UP000008068"/>
    </source>
</evidence>
<feature type="region of interest" description="Disordered" evidence="1">
    <location>
        <begin position="103"/>
        <end position="124"/>
    </location>
</feature>
<dbReference type="Proteomes" id="UP000008068">
    <property type="component" value="Unassembled WGS sequence"/>
</dbReference>
<sequence>MRQKPTPKPSNAVKKREGVFKRLKSKDIVWNNVLHCQSPKCYKLFPYDVALQDQKRNEMIDKKNRQKKCECSVSSNKTGMKTEYVLDVMKQFQIGVVRPMRKKESRKKSLSEKRIKQGEASESAAQIVKEEEAIPLQQLGEQQARANVVIEELNVIGEDIDVGHEEKEDEDLEFFNRSPYVSESESSEEEQ</sequence>
<feature type="region of interest" description="Disordered" evidence="1">
    <location>
        <begin position="161"/>
        <end position="191"/>
    </location>
</feature>